<dbReference type="Proteomes" id="UP001172386">
    <property type="component" value="Unassembled WGS sequence"/>
</dbReference>
<keyword evidence="2" id="KW-1185">Reference proteome</keyword>
<name>A0ACC3AJJ1_9EURO</name>
<evidence type="ECO:0000313" key="2">
    <source>
        <dbReference type="Proteomes" id="UP001172386"/>
    </source>
</evidence>
<reference evidence="1" key="1">
    <citation type="submission" date="2022-10" db="EMBL/GenBank/DDBJ databases">
        <title>Culturing micro-colonial fungi from biological soil crusts in the Mojave desert and describing Neophaeococcomyces mojavensis, and introducing the new genera and species Taxawa tesnikishii.</title>
        <authorList>
            <person name="Kurbessoian T."/>
            <person name="Stajich J.E."/>
        </authorList>
    </citation>
    <scope>NUCLEOTIDE SEQUENCE</scope>
    <source>
        <strain evidence="1">JES_112</strain>
    </source>
</reference>
<sequence>MPRYINYDDDSDDESRLPEGFQRIGYDADTREYTFKAPNGQVYKSSPGNRYGPLFPTSAYVRPDYEVPVADNRVAWRYMLPFFVLVFVFLLFLIAPPRWIWSGNGNIVGGDGAVECGDGAMAHVIRKGDTCWDISKKYGTSVEILETLNPDLNCDSLQVGSGVCVPKSDVI</sequence>
<comment type="caution">
    <text evidence="1">The sequence shown here is derived from an EMBL/GenBank/DDBJ whole genome shotgun (WGS) entry which is preliminary data.</text>
</comment>
<protein>
    <submittedName>
        <fullName evidence="1">Uncharacterized protein</fullName>
    </submittedName>
</protein>
<gene>
    <name evidence="1" type="ORF">H2198_000470</name>
</gene>
<dbReference type="EMBL" id="JAPDRQ010000005">
    <property type="protein sequence ID" value="KAJ9663967.1"/>
    <property type="molecule type" value="Genomic_DNA"/>
</dbReference>
<evidence type="ECO:0000313" key="1">
    <source>
        <dbReference type="EMBL" id="KAJ9663967.1"/>
    </source>
</evidence>
<organism evidence="1 2">
    <name type="scientific">Neophaeococcomyces mojaviensis</name>
    <dbReference type="NCBI Taxonomy" id="3383035"/>
    <lineage>
        <taxon>Eukaryota</taxon>
        <taxon>Fungi</taxon>
        <taxon>Dikarya</taxon>
        <taxon>Ascomycota</taxon>
        <taxon>Pezizomycotina</taxon>
        <taxon>Eurotiomycetes</taxon>
        <taxon>Chaetothyriomycetidae</taxon>
        <taxon>Chaetothyriales</taxon>
        <taxon>Chaetothyriales incertae sedis</taxon>
        <taxon>Neophaeococcomyces</taxon>
    </lineage>
</organism>
<accession>A0ACC3AJJ1</accession>
<proteinExistence type="predicted"/>